<dbReference type="AlphaFoldDB" id="A0A8J4WI00"/>
<keyword evidence="2" id="KW-1185">Reference proteome</keyword>
<dbReference type="Proteomes" id="UP000748531">
    <property type="component" value="Unassembled WGS sequence"/>
</dbReference>
<gene>
    <name evidence="1" type="ORF">PHET_05371</name>
</gene>
<dbReference type="EMBL" id="LUCH01002603">
    <property type="protein sequence ID" value="KAF5401241.1"/>
    <property type="molecule type" value="Genomic_DNA"/>
</dbReference>
<reference evidence="1" key="1">
    <citation type="submission" date="2019-05" db="EMBL/GenBank/DDBJ databases">
        <title>Annotation for the trematode Paragonimus heterotremus.</title>
        <authorList>
            <person name="Choi Y.-J."/>
        </authorList>
    </citation>
    <scope>NUCLEOTIDE SEQUENCE</scope>
    <source>
        <strain evidence="1">LC</strain>
    </source>
</reference>
<evidence type="ECO:0000313" key="2">
    <source>
        <dbReference type="Proteomes" id="UP000748531"/>
    </source>
</evidence>
<protein>
    <submittedName>
        <fullName evidence="1">Uncharacterized protein</fullName>
    </submittedName>
</protein>
<accession>A0A8J4WI00</accession>
<name>A0A8J4WI00_9TREM</name>
<organism evidence="1 2">
    <name type="scientific">Paragonimus heterotremus</name>
    <dbReference type="NCBI Taxonomy" id="100268"/>
    <lineage>
        <taxon>Eukaryota</taxon>
        <taxon>Metazoa</taxon>
        <taxon>Spiralia</taxon>
        <taxon>Lophotrochozoa</taxon>
        <taxon>Platyhelminthes</taxon>
        <taxon>Trematoda</taxon>
        <taxon>Digenea</taxon>
        <taxon>Plagiorchiida</taxon>
        <taxon>Troglotremata</taxon>
        <taxon>Troglotrematidae</taxon>
        <taxon>Paragonimus</taxon>
    </lineage>
</organism>
<evidence type="ECO:0000313" key="1">
    <source>
        <dbReference type="EMBL" id="KAF5401241.1"/>
    </source>
</evidence>
<proteinExistence type="predicted"/>
<comment type="caution">
    <text evidence="1">The sequence shown here is derived from an EMBL/GenBank/DDBJ whole genome shotgun (WGS) entry which is preliminary data.</text>
</comment>
<sequence length="39" mass="4310">MLLISSSLSVAREEFRLISSIPFHFLSPVGDVVFLCANN</sequence>